<keyword evidence="2" id="KW-1185">Reference proteome</keyword>
<evidence type="ECO:0000313" key="1">
    <source>
        <dbReference type="EMBL" id="GIM94925.1"/>
    </source>
</evidence>
<evidence type="ECO:0000313" key="2">
    <source>
        <dbReference type="Proteomes" id="UP000677082"/>
    </source>
</evidence>
<dbReference type="EMBL" id="BOQN01000087">
    <property type="protein sequence ID" value="GIM94925.1"/>
    <property type="molecule type" value="Genomic_DNA"/>
</dbReference>
<sequence length="87" mass="9286">MTRPGCNGRGAVRRVGGECVTTQRAGLGIGDLTWLDRKRKLGWAADLREALTRPGGYAADNTAWGGNWAITLPAAGTAPVPARRRRN</sequence>
<proteinExistence type="predicted"/>
<accession>A0A919W6M4</accession>
<name>A0A919W6M4_9ACTN</name>
<comment type="caution">
    <text evidence="1">The sequence shown here is derived from an EMBL/GenBank/DDBJ whole genome shotgun (WGS) entry which is preliminary data.</text>
</comment>
<dbReference type="Proteomes" id="UP000677082">
    <property type="component" value="Unassembled WGS sequence"/>
</dbReference>
<gene>
    <name evidence="1" type="ORF">Ato02nite_067180</name>
</gene>
<protein>
    <submittedName>
        <fullName evidence="1">Uncharacterized protein</fullName>
    </submittedName>
</protein>
<reference evidence="1 2" key="1">
    <citation type="submission" date="2021-03" db="EMBL/GenBank/DDBJ databases">
        <title>Whole genome shotgun sequence of Actinoplanes toevensis NBRC 105298.</title>
        <authorList>
            <person name="Komaki H."/>
            <person name="Tamura T."/>
        </authorList>
    </citation>
    <scope>NUCLEOTIDE SEQUENCE [LARGE SCALE GENOMIC DNA]</scope>
    <source>
        <strain evidence="1 2">NBRC 105298</strain>
    </source>
</reference>
<organism evidence="1 2">
    <name type="scientific">Paractinoplanes toevensis</name>
    <dbReference type="NCBI Taxonomy" id="571911"/>
    <lineage>
        <taxon>Bacteria</taxon>
        <taxon>Bacillati</taxon>
        <taxon>Actinomycetota</taxon>
        <taxon>Actinomycetes</taxon>
        <taxon>Micromonosporales</taxon>
        <taxon>Micromonosporaceae</taxon>
        <taxon>Paractinoplanes</taxon>
    </lineage>
</organism>
<dbReference type="AlphaFoldDB" id="A0A919W6M4"/>